<name>A0A449ILW9_PSEFR</name>
<feature type="coiled-coil region" evidence="1">
    <location>
        <begin position="36"/>
        <end position="63"/>
    </location>
</feature>
<dbReference type="Pfam" id="PF22055">
    <property type="entry name" value="MvaT_DBD"/>
    <property type="match status" value="1"/>
</dbReference>
<proteinExistence type="predicted"/>
<dbReference type="Proteomes" id="UP000330809">
    <property type="component" value="Unassembled WGS sequence"/>
</dbReference>
<dbReference type="InterPro" id="IPR035616">
    <property type="entry name" value="MvaT_DBD"/>
</dbReference>
<keyword evidence="1" id="KW-0175">Coiled coil</keyword>
<dbReference type="AlphaFoldDB" id="A0A449ILW9"/>
<accession>A0A449ILW9</accession>
<dbReference type="CDD" id="cd16170">
    <property type="entry name" value="MvaT_DBD"/>
    <property type="match status" value="1"/>
</dbReference>
<evidence type="ECO:0000313" key="4">
    <source>
        <dbReference type="Proteomes" id="UP000330809"/>
    </source>
</evidence>
<sequence length="151" mass="16760">MDARTVNLVHSKPNIINSPRSRTTEAVNGVMTLSRLAEFRAAEKALQEQLAQLEALKNDAGLKKEIEFEEKLQALMKTYGKNLRDIIAILDPNPAASKGASAPKQRKARVLKVYQNPHTGELIETKGGNHRGLKAWKEEYGAATVDTWLRA</sequence>
<dbReference type="NCBIfam" id="NF041859">
    <property type="entry name" value="silencer_MvaTU"/>
    <property type="match status" value="1"/>
</dbReference>
<dbReference type="EMBL" id="CAACYJ010000035">
    <property type="protein sequence ID" value="VFB20412.1"/>
    <property type="molecule type" value="Genomic_DNA"/>
</dbReference>
<feature type="domain" description="MvaT DNA-binding" evidence="2">
    <location>
        <begin position="112"/>
        <end position="148"/>
    </location>
</feature>
<reference evidence="3 4" key="1">
    <citation type="submission" date="2019-02" db="EMBL/GenBank/DDBJ databases">
        <authorList>
            <consortium name="Pathogen Informatics"/>
        </authorList>
    </citation>
    <scope>NUCLEOTIDE SEQUENCE [LARGE SCALE GENOMIC DNA]</scope>
    <source>
        <strain evidence="3 4">3012STDY7103891</strain>
    </source>
</reference>
<gene>
    <name evidence="3" type="ORF">NCTC10754_03030</name>
</gene>
<evidence type="ECO:0000313" key="3">
    <source>
        <dbReference type="EMBL" id="VFB20412.1"/>
    </source>
</evidence>
<evidence type="ECO:0000256" key="1">
    <source>
        <dbReference type="SAM" id="Coils"/>
    </source>
</evidence>
<protein>
    <submittedName>
        <fullName evidence="3">Putative regulatory protein</fullName>
    </submittedName>
</protein>
<organism evidence="3 4">
    <name type="scientific">Pseudomonas fragi</name>
    <dbReference type="NCBI Taxonomy" id="296"/>
    <lineage>
        <taxon>Bacteria</taxon>
        <taxon>Pseudomonadati</taxon>
        <taxon>Pseudomonadota</taxon>
        <taxon>Gammaproteobacteria</taxon>
        <taxon>Pseudomonadales</taxon>
        <taxon>Pseudomonadaceae</taxon>
        <taxon>Pseudomonas</taxon>
    </lineage>
</organism>
<evidence type="ECO:0000259" key="2">
    <source>
        <dbReference type="Pfam" id="PF22055"/>
    </source>
</evidence>